<dbReference type="NCBIfam" id="TIGR01746">
    <property type="entry name" value="Thioester-redct"/>
    <property type="match status" value="1"/>
</dbReference>
<feature type="region of interest" description="Disordered" evidence="3">
    <location>
        <begin position="108"/>
        <end position="139"/>
    </location>
</feature>
<gene>
    <name evidence="5" type="ORF">NRB56_31140</name>
</gene>
<dbReference type="Pfam" id="PF07993">
    <property type="entry name" value="NAD_binding_4"/>
    <property type="match status" value="1"/>
</dbReference>
<evidence type="ECO:0000313" key="6">
    <source>
        <dbReference type="Proteomes" id="UP000431401"/>
    </source>
</evidence>
<name>A0A7K0DPB2_9NOCA</name>
<evidence type="ECO:0000256" key="3">
    <source>
        <dbReference type="SAM" id="MobiDB-lite"/>
    </source>
</evidence>
<feature type="domain" description="Carrier" evidence="4">
    <location>
        <begin position="179"/>
        <end position="254"/>
    </location>
</feature>
<organism evidence="5 6">
    <name type="scientific">Nocardia aurantia</name>
    <dbReference type="NCBI Taxonomy" id="2585199"/>
    <lineage>
        <taxon>Bacteria</taxon>
        <taxon>Bacillati</taxon>
        <taxon>Actinomycetota</taxon>
        <taxon>Actinomycetes</taxon>
        <taxon>Mycobacteriales</taxon>
        <taxon>Nocardiaceae</taxon>
        <taxon>Nocardia</taxon>
    </lineage>
</organism>
<evidence type="ECO:0000256" key="1">
    <source>
        <dbReference type="ARBA" id="ARBA00022450"/>
    </source>
</evidence>
<dbReference type="InterPro" id="IPR009081">
    <property type="entry name" value="PP-bd_ACP"/>
</dbReference>
<evidence type="ECO:0000259" key="4">
    <source>
        <dbReference type="PROSITE" id="PS50075"/>
    </source>
</evidence>
<feature type="region of interest" description="Disordered" evidence="3">
    <location>
        <begin position="1"/>
        <end position="58"/>
    </location>
</feature>
<keyword evidence="6" id="KW-1185">Reference proteome</keyword>
<feature type="region of interest" description="Disordered" evidence="3">
    <location>
        <begin position="257"/>
        <end position="300"/>
    </location>
</feature>
<dbReference type="PANTHER" id="PTHR44845">
    <property type="entry name" value="CARRIER DOMAIN-CONTAINING PROTEIN"/>
    <property type="match status" value="1"/>
</dbReference>
<dbReference type="SUPFAM" id="SSF51735">
    <property type="entry name" value="NAD(P)-binding Rossmann-fold domains"/>
    <property type="match status" value="1"/>
</dbReference>
<reference evidence="5 6" key="1">
    <citation type="submission" date="2019-10" db="EMBL/GenBank/DDBJ databases">
        <title>Nocardia macrotermitis sp. nov. and Nocardia aurantia sp. nov., isolated from the gut of fungus growing-termite Macrotermes natalensis.</title>
        <authorList>
            <person name="Benndorf R."/>
            <person name="Schwitalla J."/>
            <person name="Martin K."/>
            <person name="De Beer W."/>
            <person name="Kaster A.-K."/>
            <person name="Vollmers J."/>
            <person name="Poulsen M."/>
            <person name="Beemelmanns C."/>
        </authorList>
    </citation>
    <scope>NUCLEOTIDE SEQUENCE [LARGE SCALE GENOMIC DNA]</scope>
    <source>
        <strain evidence="5 6">RB56</strain>
    </source>
</reference>
<feature type="compositionally biased region" description="Polar residues" evidence="3">
    <location>
        <begin position="118"/>
        <end position="132"/>
    </location>
</feature>
<feature type="compositionally biased region" description="Polar residues" evidence="3">
    <location>
        <begin position="259"/>
        <end position="270"/>
    </location>
</feature>
<comment type="caution">
    <text evidence="5">The sequence shown here is derived from an EMBL/GenBank/DDBJ whole genome shotgun (WGS) entry which is preliminary data.</text>
</comment>
<dbReference type="InterPro" id="IPR036291">
    <property type="entry name" value="NAD(P)-bd_dom_sf"/>
</dbReference>
<dbReference type="InterPro" id="IPR010080">
    <property type="entry name" value="Thioester_reductase-like_dom"/>
</dbReference>
<proteinExistence type="predicted"/>
<keyword evidence="2" id="KW-0597">Phosphoprotein</keyword>
<protein>
    <recommendedName>
        <fullName evidence="4">Carrier domain-containing protein</fullName>
    </recommendedName>
</protein>
<dbReference type="Gene3D" id="1.10.1200.10">
    <property type="entry name" value="ACP-like"/>
    <property type="match status" value="1"/>
</dbReference>
<dbReference type="AlphaFoldDB" id="A0A7K0DPB2"/>
<dbReference type="CDD" id="cd05235">
    <property type="entry name" value="SDR_e1"/>
    <property type="match status" value="1"/>
</dbReference>
<dbReference type="InterPro" id="IPR036736">
    <property type="entry name" value="ACP-like_sf"/>
</dbReference>
<sequence>MTETNAVRNSSVDRRSRGEALDAGTSGLDVAALLARTGHEPRPDPNGTDAVPGRLGGEVVSDGVAGRLGGEVVSDGVAGRLGGEVVSDGVTGRLGAEVASDGVTERPGVEIASGAATARTSPGSVSDATTTRPDSEAVPDAVTARRSVEAISDPPSVGDMQAYSATGPATARVDTDAVADLEALGAAITVIANRFTPTPIDPGTDFFDAGGTSVAAVEFVAAVSRELHVDLDLDTVFFDARPRRLARRWLATRDEATDGNVSETVDSVTSDGRAATTVVPGSGGSTPGAGKAPEPTGPGSVVRAEGVLPGRAAIDADTDEIALMFADLAAADRLPLVGRPDMVAPQCILLTGPTGFLGSHVLLDLLRHSDAHVVCLVRAADDAAAAARLEQAVRGFALPWSREVARRVTAVAGDLRSPRLGLPGQRWESLAADVDSIVNAGAAVDFLRGYPSLRRTNVHGPLNLAELACTGRPKPLHHVSSLAVFNGSDAATLGEDDPIANVAELTVGYDRSKWAAETALRRARDHGLTATVLRPGGIGSHPETGAHNPRDLNSGITAALMRFRTAPGFRYLNAAPVDWVSRVITEIVLTPAAWGHTYHLSGEPMSLDRLIAETTLGGMGVRVQHWEQWCDDVVRAIRAEGLPELEPLAQVLQSRVARRQLAAMMTAPPAATTRTDAFAAARGIPAPVTGSQARGRMSAALAAVAAPSDTPYLQFRETLTGTVTPVGETAEYPCTLRLTLSIANSAQMVTTRTVDITGEIDCAALHDAPLPVTGQATVRPHEGTPLRHESRHPLMRYELTLGDPPQRYRLRGHKFAAAGRGLVRQLGTIDIEIGTAETEVAYTGRVAVPTDTYLADQVDGIRVDPRLPERQQRLAKLLWLSWFGGQLGKGVAEPLLRAGIDLLDLRRALTRKEPRR</sequence>
<dbReference type="Proteomes" id="UP000431401">
    <property type="component" value="Unassembled WGS sequence"/>
</dbReference>
<evidence type="ECO:0000313" key="5">
    <source>
        <dbReference type="EMBL" id="MQY27531.1"/>
    </source>
</evidence>
<keyword evidence="1" id="KW-0596">Phosphopantetheine</keyword>
<evidence type="ECO:0000256" key="2">
    <source>
        <dbReference type="ARBA" id="ARBA00022553"/>
    </source>
</evidence>
<feature type="compositionally biased region" description="Polar residues" evidence="3">
    <location>
        <begin position="1"/>
        <end position="10"/>
    </location>
</feature>
<dbReference type="PANTHER" id="PTHR44845:SF6">
    <property type="entry name" value="BETA-ALANINE-ACTIVATING ENZYME"/>
    <property type="match status" value="1"/>
</dbReference>
<dbReference type="PROSITE" id="PS50075">
    <property type="entry name" value="CARRIER"/>
    <property type="match status" value="1"/>
</dbReference>
<dbReference type="InterPro" id="IPR013120">
    <property type="entry name" value="FAR_NAD-bd"/>
</dbReference>
<dbReference type="EMBL" id="WEGI01000006">
    <property type="protein sequence ID" value="MQY27531.1"/>
    <property type="molecule type" value="Genomic_DNA"/>
</dbReference>
<accession>A0A7K0DPB2</accession>
<feature type="compositionally biased region" description="Basic and acidic residues" evidence="3">
    <location>
        <begin position="11"/>
        <end position="20"/>
    </location>
</feature>
<dbReference type="Gene3D" id="3.40.50.720">
    <property type="entry name" value="NAD(P)-binding Rossmann-like Domain"/>
    <property type="match status" value="1"/>
</dbReference>
<dbReference type="Pfam" id="PF00550">
    <property type="entry name" value="PP-binding"/>
    <property type="match status" value="1"/>
</dbReference>
<dbReference type="SUPFAM" id="SSF47336">
    <property type="entry name" value="ACP-like"/>
    <property type="match status" value="1"/>
</dbReference>